<protein>
    <submittedName>
        <fullName evidence="2">Uncharacterized protein</fullName>
    </submittedName>
</protein>
<dbReference type="EMBL" id="CASHTH010004092">
    <property type="protein sequence ID" value="CAI8053420.1"/>
    <property type="molecule type" value="Genomic_DNA"/>
</dbReference>
<gene>
    <name evidence="2" type="ORF">GBAR_LOCUS29220</name>
</gene>
<accession>A0AA35TS36</accession>
<proteinExistence type="predicted"/>
<evidence type="ECO:0000313" key="2">
    <source>
        <dbReference type="EMBL" id="CAI8053420.1"/>
    </source>
</evidence>
<dbReference type="AlphaFoldDB" id="A0AA35TS36"/>
<dbReference type="Proteomes" id="UP001174909">
    <property type="component" value="Unassembled WGS sequence"/>
</dbReference>
<keyword evidence="3" id="KW-1185">Reference proteome</keyword>
<name>A0AA35TS36_GEOBA</name>
<feature type="region of interest" description="Disordered" evidence="1">
    <location>
        <begin position="38"/>
        <end position="62"/>
    </location>
</feature>
<sequence>MALERRNFCDPNVFHTLLTALMAEPALEAVGREMKGIYDDEEQGIQQQQQPNTQQGNETEATRRRFRACIIL</sequence>
<feature type="compositionally biased region" description="Low complexity" evidence="1">
    <location>
        <begin position="44"/>
        <end position="59"/>
    </location>
</feature>
<reference evidence="2" key="1">
    <citation type="submission" date="2023-03" db="EMBL/GenBank/DDBJ databases">
        <authorList>
            <person name="Steffen K."/>
            <person name="Cardenas P."/>
        </authorList>
    </citation>
    <scope>NUCLEOTIDE SEQUENCE</scope>
</reference>
<evidence type="ECO:0000256" key="1">
    <source>
        <dbReference type="SAM" id="MobiDB-lite"/>
    </source>
</evidence>
<organism evidence="2 3">
    <name type="scientific">Geodia barretti</name>
    <name type="common">Barrett's horny sponge</name>
    <dbReference type="NCBI Taxonomy" id="519541"/>
    <lineage>
        <taxon>Eukaryota</taxon>
        <taxon>Metazoa</taxon>
        <taxon>Porifera</taxon>
        <taxon>Demospongiae</taxon>
        <taxon>Heteroscleromorpha</taxon>
        <taxon>Tetractinellida</taxon>
        <taxon>Astrophorina</taxon>
        <taxon>Geodiidae</taxon>
        <taxon>Geodia</taxon>
    </lineage>
</organism>
<evidence type="ECO:0000313" key="3">
    <source>
        <dbReference type="Proteomes" id="UP001174909"/>
    </source>
</evidence>
<comment type="caution">
    <text evidence="2">The sequence shown here is derived from an EMBL/GenBank/DDBJ whole genome shotgun (WGS) entry which is preliminary data.</text>
</comment>